<keyword evidence="7" id="KW-1133">Transmembrane helix</keyword>
<dbReference type="InterPro" id="IPR017441">
    <property type="entry name" value="Protein_kinase_ATP_BS"/>
</dbReference>
<keyword evidence="7" id="KW-0812">Transmembrane</keyword>
<feature type="region of interest" description="Disordered" evidence="6">
    <location>
        <begin position="1"/>
        <end position="20"/>
    </location>
</feature>
<gene>
    <name evidence="9" type="ORF">EWH70_25730</name>
</gene>
<dbReference type="SUPFAM" id="SSF56112">
    <property type="entry name" value="Protein kinase-like (PK-like)"/>
    <property type="match status" value="1"/>
</dbReference>
<evidence type="ECO:0000259" key="8">
    <source>
        <dbReference type="PROSITE" id="PS50011"/>
    </source>
</evidence>
<dbReference type="Gene3D" id="1.10.510.10">
    <property type="entry name" value="Transferase(Phosphotransferase) domain 1"/>
    <property type="match status" value="1"/>
</dbReference>
<dbReference type="InterPro" id="IPR011009">
    <property type="entry name" value="Kinase-like_dom_sf"/>
</dbReference>
<accession>A0A4Q7J3A8</accession>
<sequence length="541" mass="57005">MPGFPSALPRSRPSCAGHRSGAALTDRFHSTHRGAGSSPHCDGRRTVASVAPVRRRGRIVEGLTAGDPVAVGRYRLVGSLGEGGMGRVWLGVAPDGRLAAVKLVHPHLARDEGFRSRFRREVEVSRAVSGAYTAAVLDADTEAAAPWLASVYVPGPSLRQAVDLVGPLPVHTLRVLTAGLASALIDIHRAGLIHRDLKPSNVLLTDDGPRVIDFGIARAIEGNHELTSTGSIIGSPGFMSPEQALGADLTPASDVFSLGAMLVMAAGGRSPFDGNSTPQILYNVVHATPRLDAVPLPLRALLAACLDKTPSRRPAPRQILDAVAGAATAHGWLPPPVVAAADRHRAQARALVTGTPIPKRRSRARKWLLAALVTVVVLTAGVITAVQLGSPGELPAASYDQLPKWCRKFTPDALRTVSVAYPYPEASSQYGSVVSCEWVGDPNVNHFYVSRDATGDPAETFRRTASGKGYYQAPDVTVGLAALWKHSGRVGELTVELLAHDATAVVSIKLGTDRLDMSNEADIDTARRLLVPLANTALAGA</sequence>
<evidence type="ECO:0000256" key="4">
    <source>
        <dbReference type="ARBA" id="ARBA00022840"/>
    </source>
</evidence>
<dbReference type="OrthoDB" id="9762169at2"/>
<keyword evidence="4 5" id="KW-0067">ATP-binding</keyword>
<dbReference type="SMART" id="SM00220">
    <property type="entry name" value="S_TKc"/>
    <property type="match status" value="1"/>
</dbReference>
<evidence type="ECO:0000256" key="2">
    <source>
        <dbReference type="ARBA" id="ARBA00022741"/>
    </source>
</evidence>
<dbReference type="Pfam" id="PF00069">
    <property type="entry name" value="Pkinase"/>
    <property type="match status" value="1"/>
</dbReference>
<evidence type="ECO:0000313" key="9">
    <source>
        <dbReference type="EMBL" id="RZQ61268.1"/>
    </source>
</evidence>
<dbReference type="EMBL" id="SFCC01000013">
    <property type="protein sequence ID" value="RZQ61268.1"/>
    <property type="molecule type" value="Genomic_DNA"/>
</dbReference>
<dbReference type="PANTHER" id="PTHR43289:SF34">
    <property type="entry name" value="SERINE_THREONINE-PROTEIN KINASE YBDM-RELATED"/>
    <property type="match status" value="1"/>
</dbReference>
<comment type="caution">
    <text evidence="9">The sequence shown here is derived from an EMBL/GenBank/DDBJ whole genome shotgun (WGS) entry which is preliminary data.</text>
</comment>
<feature type="domain" description="Protein kinase" evidence="8">
    <location>
        <begin position="74"/>
        <end position="333"/>
    </location>
</feature>
<dbReference type="PROSITE" id="PS50011">
    <property type="entry name" value="PROTEIN_KINASE_DOM"/>
    <property type="match status" value="1"/>
</dbReference>
<feature type="transmembrane region" description="Helical" evidence="7">
    <location>
        <begin position="367"/>
        <end position="388"/>
    </location>
</feature>
<dbReference type="Proteomes" id="UP000292003">
    <property type="component" value="Unassembled WGS sequence"/>
</dbReference>
<evidence type="ECO:0000256" key="3">
    <source>
        <dbReference type="ARBA" id="ARBA00022777"/>
    </source>
</evidence>
<keyword evidence="7" id="KW-0472">Membrane</keyword>
<proteinExistence type="predicted"/>
<reference evidence="9 10" key="1">
    <citation type="submission" date="2019-02" db="EMBL/GenBank/DDBJ databases">
        <title>Draft genome sequence of Amycolatopsis sp. 8-3EHSu isolated from roots of Suaeda maritima.</title>
        <authorList>
            <person name="Duangmal K."/>
            <person name="Chantavorakit T."/>
        </authorList>
    </citation>
    <scope>NUCLEOTIDE SEQUENCE [LARGE SCALE GENOMIC DNA]</scope>
    <source>
        <strain evidence="9 10">8-3EHSu</strain>
    </source>
</reference>
<dbReference type="CDD" id="cd14014">
    <property type="entry name" value="STKc_PknB_like"/>
    <property type="match status" value="1"/>
</dbReference>
<keyword evidence="9" id="KW-0723">Serine/threonine-protein kinase</keyword>
<keyword evidence="3 9" id="KW-0418">Kinase</keyword>
<dbReference type="PROSITE" id="PS00107">
    <property type="entry name" value="PROTEIN_KINASE_ATP"/>
    <property type="match status" value="1"/>
</dbReference>
<dbReference type="GO" id="GO:0004674">
    <property type="term" value="F:protein serine/threonine kinase activity"/>
    <property type="evidence" value="ECO:0007669"/>
    <property type="project" value="UniProtKB-KW"/>
</dbReference>
<dbReference type="Gene3D" id="3.30.200.20">
    <property type="entry name" value="Phosphorylase Kinase, domain 1"/>
    <property type="match status" value="1"/>
</dbReference>
<evidence type="ECO:0000256" key="6">
    <source>
        <dbReference type="SAM" id="MobiDB-lite"/>
    </source>
</evidence>
<dbReference type="AlphaFoldDB" id="A0A4Q7J3A8"/>
<dbReference type="PROSITE" id="PS00108">
    <property type="entry name" value="PROTEIN_KINASE_ST"/>
    <property type="match status" value="1"/>
</dbReference>
<evidence type="ECO:0000256" key="1">
    <source>
        <dbReference type="ARBA" id="ARBA00022679"/>
    </source>
</evidence>
<evidence type="ECO:0000313" key="10">
    <source>
        <dbReference type="Proteomes" id="UP000292003"/>
    </source>
</evidence>
<evidence type="ECO:0000256" key="5">
    <source>
        <dbReference type="PROSITE-ProRule" id="PRU10141"/>
    </source>
</evidence>
<keyword evidence="2 5" id="KW-0547">Nucleotide-binding</keyword>
<dbReference type="PANTHER" id="PTHR43289">
    <property type="entry name" value="MITOGEN-ACTIVATED PROTEIN KINASE KINASE KINASE 20-RELATED"/>
    <property type="match status" value="1"/>
</dbReference>
<protein>
    <submittedName>
        <fullName evidence="9">Serine/threonine protein kinase</fullName>
    </submittedName>
</protein>
<feature type="binding site" evidence="5">
    <location>
        <position position="102"/>
    </location>
    <ligand>
        <name>ATP</name>
        <dbReference type="ChEBI" id="CHEBI:30616"/>
    </ligand>
</feature>
<organism evidence="9 10">
    <name type="scientific">Amycolatopsis suaedae</name>
    <dbReference type="NCBI Taxonomy" id="2510978"/>
    <lineage>
        <taxon>Bacteria</taxon>
        <taxon>Bacillati</taxon>
        <taxon>Actinomycetota</taxon>
        <taxon>Actinomycetes</taxon>
        <taxon>Pseudonocardiales</taxon>
        <taxon>Pseudonocardiaceae</taxon>
        <taxon>Amycolatopsis</taxon>
    </lineage>
</organism>
<name>A0A4Q7J3A8_9PSEU</name>
<dbReference type="GO" id="GO:0005524">
    <property type="term" value="F:ATP binding"/>
    <property type="evidence" value="ECO:0007669"/>
    <property type="project" value="UniProtKB-UniRule"/>
</dbReference>
<keyword evidence="10" id="KW-1185">Reference proteome</keyword>
<keyword evidence="1" id="KW-0808">Transferase</keyword>
<dbReference type="InterPro" id="IPR008271">
    <property type="entry name" value="Ser/Thr_kinase_AS"/>
</dbReference>
<dbReference type="InterPro" id="IPR000719">
    <property type="entry name" value="Prot_kinase_dom"/>
</dbReference>
<evidence type="ECO:0000256" key="7">
    <source>
        <dbReference type="SAM" id="Phobius"/>
    </source>
</evidence>